<evidence type="ECO:0000256" key="7">
    <source>
        <dbReference type="SAM" id="MobiDB-lite"/>
    </source>
</evidence>
<evidence type="ECO:0000313" key="9">
    <source>
        <dbReference type="EMBL" id="MCS3866682.1"/>
    </source>
</evidence>
<dbReference type="EC" id="2.1.1.72" evidence="2"/>
<feature type="region of interest" description="Disordered" evidence="7">
    <location>
        <begin position="68"/>
        <end position="88"/>
    </location>
</feature>
<evidence type="ECO:0000259" key="8">
    <source>
        <dbReference type="Pfam" id="PF01555"/>
    </source>
</evidence>
<accession>A0A9X2ZPD1</accession>
<evidence type="ECO:0000256" key="3">
    <source>
        <dbReference type="ARBA" id="ARBA00022603"/>
    </source>
</evidence>
<dbReference type="InterPro" id="IPR029063">
    <property type="entry name" value="SAM-dependent_MTases_sf"/>
</dbReference>
<dbReference type="InterPro" id="IPR002052">
    <property type="entry name" value="DNA_methylase_N6_adenine_CS"/>
</dbReference>
<dbReference type="PIRSF" id="PIRSF015855">
    <property type="entry name" value="TypeIII_Mtase_mKpnI"/>
    <property type="match status" value="1"/>
</dbReference>
<dbReference type="SUPFAM" id="SSF53335">
    <property type="entry name" value="S-adenosyl-L-methionine-dependent methyltransferases"/>
    <property type="match status" value="1"/>
</dbReference>
<feature type="domain" description="DNA methylase N-4/N-6" evidence="8">
    <location>
        <begin position="113"/>
        <end position="427"/>
    </location>
</feature>
<dbReference type="InterPro" id="IPR002295">
    <property type="entry name" value="N4/N6-MTase_EcoPI_Mod-like"/>
</dbReference>
<proteinExistence type="inferred from homology"/>
<comment type="similarity">
    <text evidence="1">Belongs to the N(4)/N(6)-methyltransferase family.</text>
</comment>
<name>A0A9X2ZPD1_9BACT</name>
<evidence type="ECO:0000256" key="6">
    <source>
        <dbReference type="ARBA" id="ARBA00047942"/>
    </source>
</evidence>
<dbReference type="InterPro" id="IPR002941">
    <property type="entry name" value="DNA_methylase_N4/N6"/>
</dbReference>
<dbReference type="EMBL" id="JANTYZ010000018">
    <property type="protein sequence ID" value="MCS3866682.1"/>
    <property type="molecule type" value="Genomic_DNA"/>
</dbReference>
<dbReference type="GO" id="GO:0009007">
    <property type="term" value="F:site-specific DNA-methyltransferase (adenine-specific) activity"/>
    <property type="evidence" value="ECO:0007669"/>
    <property type="project" value="UniProtKB-EC"/>
</dbReference>
<comment type="caution">
    <text evidence="9">The sequence shown here is derived from an EMBL/GenBank/DDBJ whole genome shotgun (WGS) entry which is preliminary data.</text>
</comment>
<organism evidence="9 10">
    <name type="scientific">Salinibacter ruber</name>
    <dbReference type="NCBI Taxonomy" id="146919"/>
    <lineage>
        <taxon>Bacteria</taxon>
        <taxon>Pseudomonadati</taxon>
        <taxon>Rhodothermota</taxon>
        <taxon>Rhodothermia</taxon>
        <taxon>Rhodothermales</taxon>
        <taxon>Salinibacteraceae</taxon>
        <taxon>Salinibacter</taxon>
    </lineage>
</organism>
<gene>
    <name evidence="9" type="ORF">GGP82_003262</name>
</gene>
<evidence type="ECO:0000256" key="4">
    <source>
        <dbReference type="ARBA" id="ARBA00022679"/>
    </source>
</evidence>
<dbReference type="Proteomes" id="UP001155034">
    <property type="component" value="Unassembled WGS sequence"/>
</dbReference>
<dbReference type="PROSITE" id="PS00092">
    <property type="entry name" value="N6_MTASE"/>
    <property type="match status" value="1"/>
</dbReference>
<dbReference type="GO" id="GO:0003677">
    <property type="term" value="F:DNA binding"/>
    <property type="evidence" value="ECO:0007669"/>
    <property type="project" value="InterPro"/>
</dbReference>
<protein>
    <recommendedName>
        <fullName evidence="2">site-specific DNA-methyltransferase (adenine-specific)</fullName>
        <ecNumber evidence="2">2.1.1.72</ecNumber>
    </recommendedName>
</protein>
<reference evidence="9" key="1">
    <citation type="submission" date="2022-08" db="EMBL/GenBank/DDBJ databases">
        <title>Genomic Encyclopedia of Type Strains, Phase V (KMG-V): Genome sequencing to study the core and pangenomes of soil and plant-associated prokaryotes.</title>
        <authorList>
            <person name="Whitman W."/>
        </authorList>
    </citation>
    <scope>NUCLEOTIDE SEQUENCE</scope>
    <source>
        <strain evidence="9">SP2016B</strain>
    </source>
</reference>
<sequence>MEAEKIRPSYDHRENRLEKLQEVVPEAFSDGELDLNALREVLDAEEVGDEEERFGLFWPGKKEARRVAREPSRGTLVPDSGNGRNADETDNVFIEGDNLEVLKLLQKSYAEQVKLIYIDPPYNTGDDFIYQDDYSDPLDTYLDKLGALDDEGNPLTSNTRSSGRFHSNWLNMIYPRMVLARQLLGEEGCIFVSIDDNELYNYRLLMDEVFGESNFVSTVIWQKVFSPKPSAKHFSVDHDYLLVYAKDAQVWRPNLLPRSEEANSRYKNLDNDPRGRWTSSDLTARNYYEDGQYEVESPSGEMFTPTSGRYWTISKDKFHKLDEENRIWWGEDGNNMPRRKRFLSEVQQGMVPQTFWSYEEVGHTQGAKKELLEHVDFENTANVLNTVKPTDLIKRILHIATDPSEGDIVMDFFAGSATTAHATLQKNAEDGGDRRFVMVQLPEPLPEPEEGLGTLTDIARTRLESVCKDLEEDDEAADVDTGFRACELSRTNFKAWDDYEGDDVGEVQTLFDQYETPLVDGWDREDLLSEVLLMQGYPLDSSVEELDDFDENKVLKVTTDLFDSRLFICLDQEIMDETVKQIELSTEDTFVCLDSALTDESKMRISDAATLKVI</sequence>
<evidence type="ECO:0000256" key="2">
    <source>
        <dbReference type="ARBA" id="ARBA00011900"/>
    </source>
</evidence>
<dbReference type="Gene3D" id="3.40.50.150">
    <property type="entry name" value="Vaccinia Virus protein VP39"/>
    <property type="match status" value="1"/>
</dbReference>
<evidence type="ECO:0000256" key="5">
    <source>
        <dbReference type="ARBA" id="ARBA00022691"/>
    </source>
</evidence>
<keyword evidence="5" id="KW-0949">S-adenosyl-L-methionine</keyword>
<evidence type="ECO:0000313" key="10">
    <source>
        <dbReference type="Proteomes" id="UP001155034"/>
    </source>
</evidence>
<dbReference type="GO" id="GO:0008170">
    <property type="term" value="F:N-methyltransferase activity"/>
    <property type="evidence" value="ECO:0007669"/>
    <property type="project" value="InterPro"/>
</dbReference>
<dbReference type="Pfam" id="PF01555">
    <property type="entry name" value="N6_N4_Mtase"/>
    <property type="match status" value="1"/>
</dbReference>
<dbReference type="RefSeq" id="WP_259039485.1">
    <property type="nucleotide sequence ID" value="NZ_JANTYX010000012.1"/>
</dbReference>
<dbReference type="GO" id="GO:0032259">
    <property type="term" value="P:methylation"/>
    <property type="evidence" value="ECO:0007669"/>
    <property type="project" value="UniProtKB-KW"/>
</dbReference>
<dbReference type="AlphaFoldDB" id="A0A9X2ZPD1"/>
<keyword evidence="4 9" id="KW-0808">Transferase</keyword>
<comment type="catalytic activity">
    <reaction evidence="6">
        <text>a 2'-deoxyadenosine in DNA + S-adenosyl-L-methionine = an N(6)-methyl-2'-deoxyadenosine in DNA + S-adenosyl-L-homocysteine + H(+)</text>
        <dbReference type="Rhea" id="RHEA:15197"/>
        <dbReference type="Rhea" id="RHEA-COMP:12418"/>
        <dbReference type="Rhea" id="RHEA-COMP:12419"/>
        <dbReference type="ChEBI" id="CHEBI:15378"/>
        <dbReference type="ChEBI" id="CHEBI:57856"/>
        <dbReference type="ChEBI" id="CHEBI:59789"/>
        <dbReference type="ChEBI" id="CHEBI:90615"/>
        <dbReference type="ChEBI" id="CHEBI:90616"/>
        <dbReference type="EC" id="2.1.1.72"/>
    </reaction>
</comment>
<dbReference type="PRINTS" id="PR00506">
    <property type="entry name" value="D21N6MTFRASE"/>
</dbReference>
<keyword evidence="3 9" id="KW-0489">Methyltransferase</keyword>
<evidence type="ECO:0000256" key="1">
    <source>
        <dbReference type="ARBA" id="ARBA00006594"/>
    </source>
</evidence>